<proteinExistence type="predicted"/>
<gene>
    <name evidence="1" type="ORF">SAMN04487969_11946</name>
</gene>
<evidence type="ECO:0000313" key="2">
    <source>
        <dbReference type="Proteomes" id="UP000183410"/>
    </source>
</evidence>
<reference evidence="2" key="1">
    <citation type="submission" date="2016-10" db="EMBL/GenBank/DDBJ databases">
        <authorList>
            <person name="Varghese N."/>
            <person name="Submissions S."/>
        </authorList>
    </citation>
    <scope>NUCLEOTIDE SEQUENCE [LARGE SCALE GENOMIC DNA]</scope>
    <source>
        <strain evidence="2">CGMCC 1.10223</strain>
    </source>
</reference>
<dbReference type="OrthoDB" id="9921136at2"/>
<sequence length="76" mass="8872">MAKITIQYEDGRPDEVHDAAQFILFHVPPSVKKEQLVMTAQCSYDFMRTTITEAHAKEFHKRAFKAMSKKRMGDRQ</sequence>
<name>A0A1I2H062_9BACL</name>
<evidence type="ECO:0000313" key="1">
    <source>
        <dbReference type="EMBL" id="SFF22793.1"/>
    </source>
</evidence>
<organism evidence="1 2">
    <name type="scientific">Paenibacillus algorifonticola</name>
    <dbReference type="NCBI Taxonomy" id="684063"/>
    <lineage>
        <taxon>Bacteria</taxon>
        <taxon>Bacillati</taxon>
        <taxon>Bacillota</taxon>
        <taxon>Bacilli</taxon>
        <taxon>Bacillales</taxon>
        <taxon>Paenibacillaceae</taxon>
        <taxon>Paenibacillus</taxon>
    </lineage>
</organism>
<protein>
    <submittedName>
        <fullName evidence="1">Uncharacterized protein</fullName>
    </submittedName>
</protein>
<dbReference type="EMBL" id="FONN01000019">
    <property type="protein sequence ID" value="SFF22793.1"/>
    <property type="molecule type" value="Genomic_DNA"/>
</dbReference>
<accession>A0A1I2H062</accession>
<dbReference type="RefSeq" id="WP_046233692.1">
    <property type="nucleotide sequence ID" value="NZ_FONN01000019.1"/>
</dbReference>
<keyword evidence="2" id="KW-1185">Reference proteome</keyword>
<dbReference type="Proteomes" id="UP000183410">
    <property type="component" value="Unassembled WGS sequence"/>
</dbReference>
<dbReference type="AlphaFoldDB" id="A0A1I2H062"/>